<dbReference type="SUPFAM" id="SSF57850">
    <property type="entry name" value="RING/U-box"/>
    <property type="match status" value="1"/>
</dbReference>
<keyword evidence="1" id="KW-0862">Zinc</keyword>
<evidence type="ECO:0000313" key="4">
    <source>
        <dbReference type="EMBL" id="CEG44984.1"/>
    </source>
</evidence>
<keyword evidence="1" id="KW-0863">Zinc-finger</keyword>
<dbReference type="Pfam" id="PF13923">
    <property type="entry name" value="zf-C3HC4_2"/>
    <property type="match status" value="1"/>
</dbReference>
<keyword evidence="1" id="KW-0479">Metal-binding</keyword>
<sequence length="271" mass="30662">MHKRVTLTPLTPLAVLLDQMSLRIKVVRLSKRDIRFVLDVEHAASKTYWHRARSFDEYKQFQTRLLAALRLGHYCKGECPWLYSFVKSYFPGSFSFFSLGAKSDCAVEKRRIALEHMLTSLQKFLVDPHNASACSIVAGSMTKLMVDFVLEGLSDKRHLLDELRGGRSSSSNLAKPRNSICSSISMTSDEADDLLVDNDDTADQCSLCSCSLHSRPMSPSADRHRSSSSRRSGLLGYTTTLSCGHRFHDECIVQKLNEEMRCPDCRVRIQF</sequence>
<evidence type="ECO:0000259" key="3">
    <source>
        <dbReference type="PROSITE" id="PS50089"/>
    </source>
</evidence>
<dbReference type="OMA" id="TLTITHR"/>
<dbReference type="EMBL" id="CCYD01001336">
    <property type="protein sequence ID" value="CEG44984.1"/>
    <property type="molecule type" value="Genomic_DNA"/>
</dbReference>
<dbReference type="GO" id="GO:0008270">
    <property type="term" value="F:zinc ion binding"/>
    <property type="evidence" value="ECO:0007669"/>
    <property type="project" value="UniProtKB-KW"/>
</dbReference>
<organism evidence="4 5">
    <name type="scientific">Plasmopara halstedii</name>
    <name type="common">Downy mildew of sunflower</name>
    <dbReference type="NCBI Taxonomy" id="4781"/>
    <lineage>
        <taxon>Eukaryota</taxon>
        <taxon>Sar</taxon>
        <taxon>Stramenopiles</taxon>
        <taxon>Oomycota</taxon>
        <taxon>Peronosporomycetes</taxon>
        <taxon>Peronosporales</taxon>
        <taxon>Peronosporaceae</taxon>
        <taxon>Plasmopara</taxon>
    </lineage>
</organism>
<protein>
    <recommendedName>
        <fullName evidence="3">RING-type domain-containing protein</fullName>
    </recommendedName>
</protein>
<feature type="domain" description="RING-type" evidence="3">
    <location>
        <begin position="205"/>
        <end position="266"/>
    </location>
</feature>
<dbReference type="InterPro" id="IPR001841">
    <property type="entry name" value="Znf_RING"/>
</dbReference>
<dbReference type="SMART" id="SM00184">
    <property type="entry name" value="RING"/>
    <property type="match status" value="1"/>
</dbReference>
<proteinExistence type="predicted"/>
<dbReference type="Proteomes" id="UP000054928">
    <property type="component" value="Unassembled WGS sequence"/>
</dbReference>
<dbReference type="AlphaFoldDB" id="A0A0P1ASM7"/>
<evidence type="ECO:0000256" key="2">
    <source>
        <dbReference type="SAM" id="MobiDB-lite"/>
    </source>
</evidence>
<dbReference type="OrthoDB" id="8062037at2759"/>
<evidence type="ECO:0000313" key="5">
    <source>
        <dbReference type="Proteomes" id="UP000054928"/>
    </source>
</evidence>
<dbReference type="InterPro" id="IPR013083">
    <property type="entry name" value="Znf_RING/FYVE/PHD"/>
</dbReference>
<evidence type="ECO:0000256" key="1">
    <source>
        <dbReference type="PROSITE-ProRule" id="PRU00175"/>
    </source>
</evidence>
<dbReference type="GeneID" id="36396362"/>
<dbReference type="Gene3D" id="3.30.40.10">
    <property type="entry name" value="Zinc/RING finger domain, C3HC4 (zinc finger)"/>
    <property type="match status" value="1"/>
</dbReference>
<dbReference type="RefSeq" id="XP_024581353.1">
    <property type="nucleotide sequence ID" value="XM_024715679.1"/>
</dbReference>
<keyword evidence="5" id="KW-1185">Reference proteome</keyword>
<dbReference type="PROSITE" id="PS50089">
    <property type="entry name" value="ZF_RING_2"/>
    <property type="match status" value="1"/>
</dbReference>
<reference evidence="5" key="1">
    <citation type="submission" date="2014-09" db="EMBL/GenBank/DDBJ databases">
        <authorList>
            <person name="Sharma Rahul"/>
            <person name="Thines Marco"/>
        </authorList>
    </citation>
    <scope>NUCLEOTIDE SEQUENCE [LARGE SCALE GENOMIC DNA]</scope>
</reference>
<name>A0A0P1ASM7_PLAHL</name>
<feature type="region of interest" description="Disordered" evidence="2">
    <location>
        <begin position="213"/>
        <end position="233"/>
    </location>
</feature>
<accession>A0A0P1ASM7</accession>